<gene>
    <name evidence="1" type="ORF">WBA_LOCUS11415</name>
</gene>
<protein>
    <submittedName>
        <fullName evidence="1">Uncharacterized protein</fullName>
    </submittedName>
</protein>
<evidence type="ECO:0000313" key="2">
    <source>
        <dbReference type="Proteomes" id="UP000270924"/>
    </source>
</evidence>
<sequence length="106" mass="12102">MIMTTMTKYRNFSVEMFRNKTNQLLCCISEEVLSQACLGFISFTTSRKLNKVVGIILQLDPEDLECKITGRYLLSITSQVKNLILNNASKSNINSQWVHQQLKNGL</sequence>
<organism evidence="1 2">
    <name type="scientific">Wuchereria bancrofti</name>
    <dbReference type="NCBI Taxonomy" id="6293"/>
    <lineage>
        <taxon>Eukaryota</taxon>
        <taxon>Metazoa</taxon>
        <taxon>Ecdysozoa</taxon>
        <taxon>Nematoda</taxon>
        <taxon>Chromadorea</taxon>
        <taxon>Rhabditida</taxon>
        <taxon>Spirurina</taxon>
        <taxon>Spiruromorpha</taxon>
        <taxon>Filarioidea</taxon>
        <taxon>Onchocercidae</taxon>
        <taxon>Wuchereria</taxon>
    </lineage>
</organism>
<accession>A0A3P7EHH5</accession>
<proteinExistence type="predicted"/>
<keyword evidence="2" id="KW-1185">Reference proteome</keyword>
<name>A0A3P7EHH5_WUCBA</name>
<dbReference type="AlphaFoldDB" id="A0A3P7EHH5"/>
<reference evidence="1 2" key="1">
    <citation type="submission" date="2018-11" db="EMBL/GenBank/DDBJ databases">
        <authorList>
            <consortium name="Pathogen Informatics"/>
        </authorList>
    </citation>
    <scope>NUCLEOTIDE SEQUENCE [LARGE SCALE GENOMIC DNA]</scope>
</reference>
<dbReference type="EMBL" id="UYWW01012344">
    <property type="protein sequence ID" value="VDM20633.1"/>
    <property type="molecule type" value="Genomic_DNA"/>
</dbReference>
<evidence type="ECO:0000313" key="1">
    <source>
        <dbReference type="EMBL" id="VDM20633.1"/>
    </source>
</evidence>
<dbReference type="InParanoid" id="A0A3P7EHH5"/>
<dbReference type="Proteomes" id="UP000270924">
    <property type="component" value="Unassembled WGS sequence"/>
</dbReference>